<dbReference type="PANTHER" id="PTHR20883">
    <property type="entry name" value="PHYTANOYL-COA DIOXYGENASE DOMAIN CONTAINING 1"/>
    <property type="match status" value="1"/>
</dbReference>
<evidence type="ECO:0000313" key="4">
    <source>
        <dbReference type="Proteomes" id="UP000414136"/>
    </source>
</evidence>
<dbReference type="SUPFAM" id="SSF51197">
    <property type="entry name" value="Clavaminate synthase-like"/>
    <property type="match status" value="1"/>
</dbReference>
<evidence type="ECO:0000313" key="3">
    <source>
        <dbReference type="EMBL" id="VVE70120.1"/>
    </source>
</evidence>
<feature type="compositionally biased region" description="Basic and acidic residues" evidence="2">
    <location>
        <begin position="185"/>
        <end position="194"/>
    </location>
</feature>
<organism evidence="3 4">
    <name type="scientific">Pandoraea captiosa</name>
    <dbReference type="NCBI Taxonomy" id="2508302"/>
    <lineage>
        <taxon>Bacteria</taxon>
        <taxon>Pseudomonadati</taxon>
        <taxon>Pseudomonadota</taxon>
        <taxon>Betaproteobacteria</taxon>
        <taxon>Burkholderiales</taxon>
        <taxon>Burkholderiaceae</taxon>
        <taxon>Pandoraea</taxon>
    </lineage>
</organism>
<protein>
    <submittedName>
        <fullName evidence="3">Kanamycin B dioxygenase</fullName>
        <ecNumber evidence="3">1.14.11.37</ecNumber>
    </submittedName>
</protein>
<dbReference type="PANTHER" id="PTHR20883:SF48">
    <property type="entry name" value="ECTOINE DIOXYGENASE"/>
    <property type="match status" value="1"/>
</dbReference>
<dbReference type="Pfam" id="PF05721">
    <property type="entry name" value="PhyH"/>
    <property type="match status" value="1"/>
</dbReference>
<comment type="cofactor">
    <cofactor evidence="1">
        <name>Fe(2+)</name>
        <dbReference type="ChEBI" id="CHEBI:29033"/>
    </cofactor>
</comment>
<dbReference type="Proteomes" id="UP000414136">
    <property type="component" value="Unassembled WGS sequence"/>
</dbReference>
<dbReference type="AlphaFoldDB" id="A0A5E5ADD6"/>
<dbReference type="Gene3D" id="2.60.120.620">
    <property type="entry name" value="q2cbj1_9rhob like domain"/>
    <property type="match status" value="1"/>
</dbReference>
<dbReference type="EMBL" id="CABPSQ010000006">
    <property type="protein sequence ID" value="VVE70120.1"/>
    <property type="molecule type" value="Genomic_DNA"/>
</dbReference>
<feature type="region of interest" description="Disordered" evidence="2">
    <location>
        <begin position="171"/>
        <end position="194"/>
    </location>
</feature>
<sequence length="294" mass="32941">MNGDSAVNVLELKDHESLPMFAVSPELAERIRKYNLEQNIEDMQTLGFTVVKDVAQDEFIAGLRSAIVRCCQEDKGQYFGITKKGISSDLLLARDPLIAEATLNPKILTMIEFMCGRGAQISQVSGSVRFAGANAMPLHCDQSWLPAPFPEHNALMTACWYCDDTTDEASGATKVVPGSHRERRHPNPEEVKAEAGARPLVAPRGSVGMWDGRLWHANYPRAREGERVLLHATYCRLAYRPLEDYGPVSEELIAKHGPVMADMLGRNHWWGNRNWNNGAVDMSKYMNTERDSRR</sequence>
<keyword evidence="3" id="KW-0223">Dioxygenase</keyword>
<reference evidence="3 4" key="1">
    <citation type="submission" date="2019-08" db="EMBL/GenBank/DDBJ databases">
        <authorList>
            <person name="Peeters C."/>
        </authorList>
    </citation>
    <scope>NUCLEOTIDE SEQUENCE [LARGE SCALE GENOMIC DNA]</scope>
    <source>
        <strain evidence="3 4">LMG 31118</strain>
    </source>
</reference>
<dbReference type="EC" id="1.14.11.37" evidence="3"/>
<dbReference type="InterPro" id="IPR008775">
    <property type="entry name" value="Phytyl_CoA_dOase-like"/>
</dbReference>
<evidence type="ECO:0000256" key="1">
    <source>
        <dbReference type="ARBA" id="ARBA00001954"/>
    </source>
</evidence>
<gene>
    <name evidence="3" type="primary">kanJ</name>
    <name evidence="3" type="ORF">PCA31118_03435</name>
</gene>
<evidence type="ECO:0000256" key="2">
    <source>
        <dbReference type="SAM" id="MobiDB-lite"/>
    </source>
</evidence>
<dbReference type="GO" id="GO:0005506">
    <property type="term" value="F:iron ion binding"/>
    <property type="evidence" value="ECO:0007669"/>
    <property type="project" value="UniProtKB-ARBA"/>
</dbReference>
<accession>A0A5E5ADD6</accession>
<keyword evidence="4" id="KW-1185">Reference proteome</keyword>
<proteinExistence type="predicted"/>
<name>A0A5E5ADD6_9BURK</name>
<dbReference type="OrthoDB" id="9796766at2"/>
<dbReference type="GO" id="GO:0016706">
    <property type="term" value="F:2-oxoglutarate-dependent dioxygenase activity"/>
    <property type="evidence" value="ECO:0007669"/>
    <property type="project" value="UniProtKB-ARBA"/>
</dbReference>
<keyword evidence="3" id="KW-0560">Oxidoreductase</keyword>